<reference evidence="1 2" key="1">
    <citation type="submission" date="2011-08" db="EMBL/GenBank/DDBJ databases">
        <title>The Genome Sequence of Clostridium hathewayi WAL-18680.</title>
        <authorList>
            <consortium name="The Broad Institute Genome Sequencing Platform"/>
            <person name="Earl A."/>
            <person name="Ward D."/>
            <person name="Feldgarden M."/>
            <person name="Gevers D."/>
            <person name="Finegold S.M."/>
            <person name="Summanen P.H."/>
            <person name="Molitoris D.R."/>
            <person name="Song M."/>
            <person name="Daigneault M."/>
            <person name="Allen-Vercoe E."/>
            <person name="Young S.K."/>
            <person name="Zeng Q."/>
            <person name="Gargeya S."/>
            <person name="Fitzgerald M."/>
            <person name="Haas B."/>
            <person name="Abouelleil A."/>
            <person name="Alvarado L."/>
            <person name="Arachchi H.M."/>
            <person name="Berlin A."/>
            <person name="Brown A."/>
            <person name="Chapman S.B."/>
            <person name="Chen Z."/>
            <person name="Dunbar C."/>
            <person name="Freedman E."/>
            <person name="Gearin G."/>
            <person name="Gellesch M."/>
            <person name="Goldberg J."/>
            <person name="Griggs A."/>
            <person name="Gujja S."/>
            <person name="Heiman D."/>
            <person name="Howarth C."/>
            <person name="Larson L."/>
            <person name="Lui A."/>
            <person name="MacDonald P.J.P."/>
            <person name="Montmayeur A."/>
            <person name="Murphy C."/>
            <person name="Neiman D."/>
            <person name="Pearson M."/>
            <person name="Priest M."/>
            <person name="Roberts A."/>
            <person name="Saif S."/>
            <person name="Shea T."/>
            <person name="Shenoy N."/>
            <person name="Sisk P."/>
            <person name="Stolte C."/>
            <person name="Sykes S."/>
            <person name="Wortman J."/>
            <person name="Nusbaum C."/>
            <person name="Birren B."/>
        </authorList>
    </citation>
    <scope>NUCLEOTIDE SEQUENCE [LARGE SCALE GENOMIC DNA]</scope>
    <source>
        <strain evidence="1 2">WAL-18680</strain>
    </source>
</reference>
<accession>G5ILA9</accession>
<gene>
    <name evidence="1" type="ORF">HMPREF9473_04287</name>
</gene>
<dbReference type="RefSeq" id="WP_006782276.1">
    <property type="nucleotide sequence ID" value="NZ_CP040506.1"/>
</dbReference>
<proteinExistence type="predicted"/>
<sequence>MSIQNLFAFIPPREQRKREEALKNRIFPGGASQRKEILSLLRQLTEPSKNWKDETLLYMFITVKDTWLSAEAEEEDRDKALRHWFNSSLCPQFTKKERFHILALAIADMERPSCEQPIFLSRVKETAENLMANDCYSQKKKSPGLFQRS</sequence>
<evidence type="ECO:0000313" key="1">
    <source>
        <dbReference type="EMBL" id="EHI57797.1"/>
    </source>
</evidence>
<organism evidence="1 2">
    <name type="scientific">Hungatella hathewayi WAL-18680</name>
    <dbReference type="NCBI Taxonomy" id="742737"/>
    <lineage>
        <taxon>Bacteria</taxon>
        <taxon>Bacillati</taxon>
        <taxon>Bacillota</taxon>
        <taxon>Clostridia</taxon>
        <taxon>Lachnospirales</taxon>
        <taxon>Lachnospiraceae</taxon>
        <taxon>Hungatella</taxon>
    </lineage>
</organism>
<comment type="caution">
    <text evidence="1">The sequence shown here is derived from an EMBL/GenBank/DDBJ whole genome shotgun (WGS) entry which is preliminary data.</text>
</comment>
<dbReference type="EMBL" id="ADLN01000118">
    <property type="protein sequence ID" value="EHI57797.1"/>
    <property type="molecule type" value="Genomic_DNA"/>
</dbReference>
<dbReference type="PATRIC" id="fig|742737.3.peg.4270"/>
<keyword evidence="2" id="KW-1185">Reference proteome</keyword>
<protein>
    <submittedName>
        <fullName evidence="1">Uncharacterized protein</fullName>
    </submittedName>
</protein>
<name>G5ILA9_9FIRM</name>
<evidence type="ECO:0000313" key="2">
    <source>
        <dbReference type="Proteomes" id="UP000005384"/>
    </source>
</evidence>
<dbReference type="HOGENOM" id="CLU_1747149_0_0_9"/>
<dbReference type="AlphaFoldDB" id="G5ILA9"/>
<dbReference type="Proteomes" id="UP000005384">
    <property type="component" value="Unassembled WGS sequence"/>
</dbReference>